<dbReference type="MGI" id="MGI:3642318">
    <property type="gene designation" value="Gm10826"/>
</dbReference>
<sequence>MLPHATTCNHMLPHTITCYHMLLHTININLGQLGMWHMPHITLARPKVHECACSPTHMHTYTHIHIYTHVHTQSMCEQSTVLPWLLFGDTIFDRTPSFLGKTLLTC</sequence>
<reference evidence="1" key="7">
    <citation type="journal article" date="2005" name="Science">
        <title>The Transcriptional Landscape of the Mammalian Genome.</title>
        <authorList>
            <consortium name="The FANTOM Consortium"/>
            <consortium name="Riken Genome Exploration Research Group and Genome Science Group (Genome Network Project Core Group)"/>
        </authorList>
    </citation>
    <scope>NUCLEOTIDE SEQUENCE</scope>
    <source>
        <strain evidence="1">C57BL/6J</strain>
        <tissue evidence="1">Thymus</tissue>
    </source>
</reference>
<evidence type="ECO:0000313" key="1">
    <source>
        <dbReference type="EMBL" id="BAE23531.1"/>
    </source>
</evidence>
<reference evidence="1" key="1">
    <citation type="journal article" date="1999" name="Methods Enzymol.">
        <title>High-efficiency full-length cDNA cloning.</title>
        <authorList>
            <person name="Carninci P."/>
            <person name="Hayashizaki Y."/>
        </authorList>
    </citation>
    <scope>NUCLEOTIDE SEQUENCE</scope>
    <source>
        <strain evidence="1">C57BL/6J</strain>
        <tissue evidence="1">Thymus</tissue>
    </source>
</reference>
<reference evidence="1" key="4">
    <citation type="journal article" date="2001" name="Nature">
        <title>Functional annotation of a full-length mouse cDNA collection.</title>
        <authorList>
            <consortium name="The RIKEN Genome Exploration Research Group Phase II Team and the FANTOM Consortium"/>
        </authorList>
    </citation>
    <scope>NUCLEOTIDE SEQUENCE</scope>
    <source>
        <strain evidence="1">C57BL/6J</strain>
        <tissue evidence="1">Thymus</tissue>
    </source>
</reference>
<reference evidence="1" key="3">
    <citation type="journal article" date="2000" name="Genome Res.">
        <title>RIKEN integrated sequence analysis (RISA) system--384-format sequencing pipeline with 384 multicapillary sequencer.</title>
        <authorList>
            <person name="Shibata K."/>
            <person name="Itoh M."/>
            <person name="Aizawa K."/>
            <person name="Nagaoka S."/>
            <person name="Sasaki N."/>
            <person name="Carninci P."/>
            <person name="Konno H."/>
            <person name="Akiyama J."/>
            <person name="Nishi K."/>
            <person name="Kitsunai T."/>
            <person name="Tashiro H."/>
            <person name="Itoh M."/>
            <person name="Sumi N."/>
            <person name="Ishii Y."/>
            <person name="Nakamura S."/>
            <person name="Hazama M."/>
            <person name="Nishine T."/>
            <person name="Harada A."/>
            <person name="Yamamoto R."/>
            <person name="Matsumoto H."/>
            <person name="Sakaguchi S."/>
            <person name="Ikegami T."/>
            <person name="Kashiwagi K."/>
            <person name="Fujiwake S."/>
            <person name="Inoue K."/>
            <person name="Togawa Y."/>
            <person name="Izawa M."/>
            <person name="Ohara E."/>
            <person name="Watahiki M."/>
            <person name="Yoneda Y."/>
            <person name="Ishikawa T."/>
            <person name="Ozawa K."/>
            <person name="Tanaka T."/>
            <person name="Matsuura S."/>
            <person name="Kawai J."/>
            <person name="Okazaki Y."/>
            <person name="Muramatsu M."/>
            <person name="Inoue Y."/>
            <person name="Kira A."/>
            <person name="Hayashizaki Y."/>
        </authorList>
    </citation>
    <scope>NUCLEOTIDE SEQUENCE</scope>
    <source>
        <strain evidence="1">C57BL/6J</strain>
        <tissue evidence="1">Thymus</tissue>
    </source>
</reference>
<proteinExistence type="evidence at transcript level"/>
<dbReference type="EMBL" id="AK138001">
    <property type="protein sequence ID" value="BAE23531.1"/>
    <property type="molecule type" value="mRNA"/>
</dbReference>
<dbReference type="AGR" id="MGI:3642318"/>
<accession>Q3UUU3</accession>
<gene>
    <name evidence="2" type="primary">Gm10826</name>
</gene>
<reference evidence="1" key="8">
    <citation type="journal article" date="2005" name="Science">
        <title>Antisense Transcription in the Mammalian Transcriptome.</title>
        <authorList>
            <consortium name="RIKEN Genome Exploration Research Group and Genome Science Group (Genome Network Project Core Group) and the FANTOM Consortium"/>
        </authorList>
    </citation>
    <scope>NUCLEOTIDE SEQUENCE</scope>
    <source>
        <strain evidence="1">C57BL/6J</strain>
        <tissue evidence="1">Thymus</tissue>
    </source>
</reference>
<organism evidence="1">
    <name type="scientific">Mus musculus</name>
    <name type="common">Mouse</name>
    <dbReference type="NCBI Taxonomy" id="10090"/>
    <lineage>
        <taxon>Eukaryota</taxon>
        <taxon>Metazoa</taxon>
        <taxon>Chordata</taxon>
        <taxon>Craniata</taxon>
        <taxon>Vertebrata</taxon>
        <taxon>Euteleostomi</taxon>
        <taxon>Mammalia</taxon>
        <taxon>Eutheria</taxon>
        <taxon>Euarchontoglires</taxon>
        <taxon>Glires</taxon>
        <taxon>Rodentia</taxon>
        <taxon>Myomorpha</taxon>
        <taxon>Muroidea</taxon>
        <taxon>Muridae</taxon>
        <taxon>Murinae</taxon>
        <taxon>Mus</taxon>
        <taxon>Mus</taxon>
    </lineage>
</organism>
<reference evidence="1" key="2">
    <citation type="journal article" date="2000" name="Genome Res.">
        <title>Normalization and subtraction of cap-trapper-selected cDNAs to prepare full-length cDNA libraries for rapid discovery of new genes.</title>
        <authorList>
            <person name="Carninci P."/>
            <person name="Shibata Y."/>
            <person name="Hayatsu N."/>
            <person name="Sugahara Y."/>
            <person name="Shibata K."/>
            <person name="Itoh M."/>
            <person name="Konno H."/>
            <person name="Okazaki Y."/>
            <person name="Muramatsu M."/>
            <person name="Hayashizaki Y."/>
        </authorList>
    </citation>
    <scope>NUCLEOTIDE SEQUENCE</scope>
    <source>
        <strain evidence="1">C57BL/6J</strain>
        <tissue evidence="1">Thymus</tissue>
    </source>
</reference>
<name>Q3UUU3_MOUSE</name>
<reference evidence="1" key="5">
    <citation type="journal article" date="2002" name="Nature">
        <title>Analysis of the mouse transcriptome based on functional annotation of 60,770 full-length cDNAs.</title>
        <authorList>
            <consortium name="The FANTOM Consortium and the RIKEN Genome Exploration Research Group Phase I and II Team"/>
        </authorList>
    </citation>
    <scope>NUCLEOTIDE SEQUENCE</scope>
    <source>
        <strain evidence="1">C57BL/6J</strain>
        <tissue evidence="1">Thymus</tissue>
    </source>
</reference>
<evidence type="ECO:0000313" key="2">
    <source>
        <dbReference type="MGI" id="MGI:3642318"/>
    </source>
</evidence>
<reference evidence="1" key="6">
    <citation type="submission" date="2004-03" db="EMBL/GenBank/DDBJ databases">
        <authorList>
            <person name="Arakawa T."/>
            <person name="Carninci P."/>
            <person name="Fukuda S."/>
            <person name="Hashizume W."/>
            <person name="Hayashida K."/>
            <person name="Hori F."/>
            <person name="Iida J."/>
            <person name="Imamura K."/>
            <person name="Imotani K."/>
            <person name="Itoh M."/>
            <person name="Kanagawa S."/>
            <person name="Kawai J."/>
            <person name="Kojima M."/>
            <person name="Konno H."/>
            <person name="Murata M."/>
            <person name="Nakamura M."/>
            <person name="Ninomiya N."/>
            <person name="Nishiyori H."/>
            <person name="Nomura K."/>
            <person name="Ohno M."/>
            <person name="Sakazume N."/>
            <person name="Sano H."/>
            <person name="Sasaki D."/>
            <person name="Shibata K."/>
            <person name="Shiraki T."/>
            <person name="Tagami M."/>
            <person name="Tagami Y."/>
            <person name="Waki K."/>
            <person name="Watahiki A."/>
            <person name="Muramatsu M."/>
            <person name="Hayashizaki Y."/>
        </authorList>
    </citation>
    <scope>NUCLEOTIDE SEQUENCE</scope>
    <source>
        <strain evidence="1">C57BL/6J</strain>
        <tissue evidence="1">Thymus</tissue>
    </source>
</reference>
<dbReference type="AlphaFoldDB" id="Q3UUU3"/>
<protein>
    <submittedName>
        <fullName evidence="1">Uncharacterized protein</fullName>
    </submittedName>
</protein>